<keyword evidence="6" id="KW-0282">Flagellum</keyword>
<dbReference type="InterPro" id="IPR019776">
    <property type="entry name" value="Flagellar_basal_body_rod_CS"/>
</dbReference>
<dbReference type="InterPro" id="IPR037925">
    <property type="entry name" value="FlgE/F/G-like"/>
</dbReference>
<keyword evidence="7" id="KW-1185">Reference proteome</keyword>
<comment type="caution">
    <text evidence="6">The sequence shown here is derived from an EMBL/GenBank/DDBJ whole genome shotgun (WGS) entry which is preliminary data.</text>
</comment>
<dbReference type="InterPro" id="IPR020013">
    <property type="entry name" value="Flagellar_FlgE/F/G"/>
</dbReference>
<evidence type="ECO:0000313" key="6">
    <source>
        <dbReference type="EMBL" id="EEG74045.1"/>
    </source>
</evidence>
<dbReference type="AlphaFoldDB" id="C0C1N1"/>
<feature type="domain" description="Flagellar basal body rod protein N-terminal" evidence="3">
    <location>
        <begin position="5"/>
        <end position="35"/>
    </location>
</feature>
<dbReference type="RefSeq" id="WP_006443398.1">
    <property type="nucleotide sequence ID" value="NZ_CP036524.1"/>
</dbReference>
<dbReference type="eggNOG" id="COG4786">
    <property type="taxonomic scope" value="Bacteria"/>
</dbReference>
<dbReference type="Pfam" id="PF00460">
    <property type="entry name" value="Flg_bb_rod"/>
    <property type="match status" value="1"/>
</dbReference>
<comment type="similarity">
    <text evidence="1 2">Belongs to the flagella basal body rod proteins family.</text>
</comment>
<evidence type="ECO:0000256" key="2">
    <source>
        <dbReference type="RuleBase" id="RU362116"/>
    </source>
</evidence>
<dbReference type="InterPro" id="IPR053967">
    <property type="entry name" value="LlgE_F_G-like_D1"/>
</dbReference>
<evidence type="ECO:0000259" key="3">
    <source>
        <dbReference type="Pfam" id="PF00460"/>
    </source>
</evidence>
<keyword evidence="6" id="KW-0969">Cilium</keyword>
<dbReference type="HOGENOM" id="CLU_013687_0_0_9"/>
<dbReference type="PANTHER" id="PTHR30435">
    <property type="entry name" value="FLAGELLAR PROTEIN"/>
    <property type="match status" value="1"/>
</dbReference>
<dbReference type="SUPFAM" id="SSF117143">
    <property type="entry name" value="Flagellar hook protein flgE"/>
    <property type="match status" value="1"/>
</dbReference>
<name>C0C1N1_9FIRM</name>
<comment type="subcellular location">
    <subcellularLocation>
        <location evidence="2">Bacterial flagellum basal body</location>
    </subcellularLocation>
</comment>
<dbReference type="PANTHER" id="PTHR30435:SF31">
    <property type="entry name" value="FLAGELLAR BASAL-BODY ROD PROTEIN FLGG"/>
    <property type="match status" value="1"/>
</dbReference>
<feature type="domain" description="Flagellar basal-body/hook protein C-terminal" evidence="4">
    <location>
        <begin position="204"/>
        <end position="243"/>
    </location>
</feature>
<sequence length="250" mass="27325">MFQGFYNLTSGVLTQTRRMNVISNNMSNVSTPGYKRDQFVCKTFKEEMIYRSGNKDKSSPAQLGTMNRIVAADRNYTDFAAGGYESTESPLDFAIGTSGFFRIQSGNGTVYTRNGSFSLDNNGYLALQGVGRVLGQNGPIYLGTDKIRADRLGNLYSEDGNNFLGRLSVVDFQNYDEELTKTTGDVYTSAGQGTAVNADVVHKALESSNVEPVNEMTQMMAGERALQSSAQVLKMYDQIIGKVVTQLGPV</sequence>
<dbReference type="GO" id="GO:0009425">
    <property type="term" value="C:bacterial-type flagellum basal body"/>
    <property type="evidence" value="ECO:0007669"/>
    <property type="project" value="UniProtKB-SubCell"/>
</dbReference>
<feature type="domain" description="Flagellar hook protein FlgE/F/G-like D1" evidence="5">
    <location>
        <begin position="94"/>
        <end position="127"/>
    </location>
</feature>
<dbReference type="Proteomes" id="UP000004893">
    <property type="component" value="Unassembled WGS sequence"/>
</dbReference>
<keyword evidence="2" id="KW-0975">Bacterial flagellum</keyword>
<evidence type="ECO:0000256" key="1">
    <source>
        <dbReference type="ARBA" id="ARBA00009677"/>
    </source>
</evidence>
<dbReference type="STRING" id="553973.CLOHYLEM_06051"/>
<dbReference type="InterPro" id="IPR001444">
    <property type="entry name" value="Flag_bb_rod_N"/>
</dbReference>
<evidence type="ECO:0000259" key="5">
    <source>
        <dbReference type="Pfam" id="PF22692"/>
    </source>
</evidence>
<organism evidence="6 7">
    <name type="scientific">[Clostridium] hylemonae DSM 15053</name>
    <dbReference type="NCBI Taxonomy" id="553973"/>
    <lineage>
        <taxon>Bacteria</taxon>
        <taxon>Bacillati</taxon>
        <taxon>Bacillota</taxon>
        <taxon>Clostridia</taxon>
        <taxon>Lachnospirales</taxon>
        <taxon>Lachnospiraceae</taxon>
    </lineage>
</organism>
<dbReference type="Pfam" id="PF06429">
    <property type="entry name" value="Flg_bbr_C"/>
    <property type="match status" value="1"/>
</dbReference>
<gene>
    <name evidence="6" type="ORF">CLOHYLEM_06051</name>
</gene>
<evidence type="ECO:0000313" key="7">
    <source>
        <dbReference type="Proteomes" id="UP000004893"/>
    </source>
</evidence>
<dbReference type="Pfam" id="PF22692">
    <property type="entry name" value="LlgE_F_G_D1"/>
    <property type="match status" value="1"/>
</dbReference>
<reference evidence="6" key="1">
    <citation type="submission" date="2009-02" db="EMBL/GenBank/DDBJ databases">
        <authorList>
            <person name="Fulton L."/>
            <person name="Clifton S."/>
            <person name="Fulton B."/>
            <person name="Xu J."/>
            <person name="Minx P."/>
            <person name="Pepin K.H."/>
            <person name="Johnson M."/>
            <person name="Bhonagiri V."/>
            <person name="Nash W.E."/>
            <person name="Mardis E.R."/>
            <person name="Wilson R.K."/>
        </authorList>
    </citation>
    <scope>NUCLEOTIDE SEQUENCE [LARGE SCALE GENOMIC DNA]</scope>
    <source>
        <strain evidence="6">DSM 15053</strain>
    </source>
</reference>
<dbReference type="NCBIfam" id="TIGR03506">
    <property type="entry name" value="FlgEFG_subfam"/>
    <property type="match status" value="1"/>
</dbReference>
<dbReference type="GO" id="GO:0071978">
    <property type="term" value="P:bacterial-type flagellum-dependent swarming motility"/>
    <property type="evidence" value="ECO:0007669"/>
    <property type="project" value="TreeGrafter"/>
</dbReference>
<reference evidence="6" key="2">
    <citation type="submission" date="2013-06" db="EMBL/GenBank/DDBJ databases">
        <title>Draft genome sequence of Clostridium hylemonae (DSM 15053).</title>
        <authorList>
            <person name="Sudarsanam P."/>
            <person name="Ley R."/>
            <person name="Guruge J."/>
            <person name="Turnbaugh P.J."/>
            <person name="Mahowald M."/>
            <person name="Liep D."/>
            <person name="Gordon J."/>
        </authorList>
    </citation>
    <scope>NUCLEOTIDE SEQUENCE</scope>
    <source>
        <strain evidence="6">DSM 15053</strain>
    </source>
</reference>
<dbReference type="OrthoDB" id="9800375at2"/>
<dbReference type="InterPro" id="IPR010930">
    <property type="entry name" value="Flg_bb/hook_C_dom"/>
</dbReference>
<accession>C0C1N1</accession>
<evidence type="ECO:0000259" key="4">
    <source>
        <dbReference type="Pfam" id="PF06429"/>
    </source>
</evidence>
<dbReference type="EMBL" id="ABYI02000022">
    <property type="protein sequence ID" value="EEG74045.1"/>
    <property type="molecule type" value="Genomic_DNA"/>
</dbReference>
<dbReference type="PROSITE" id="PS00588">
    <property type="entry name" value="FLAGELLA_BB_ROD"/>
    <property type="match status" value="1"/>
</dbReference>
<keyword evidence="6" id="KW-0966">Cell projection</keyword>
<proteinExistence type="inferred from homology"/>
<protein>
    <submittedName>
        <fullName evidence="6">Flagellar hook-basal body protein</fullName>
    </submittedName>
</protein>